<proteinExistence type="predicted"/>
<feature type="non-terminal residue" evidence="2">
    <location>
        <position position="1"/>
    </location>
</feature>
<gene>
    <name evidence="2" type="primary">Ccdc125</name>
    <name evidence="2" type="ORF">MELVER_R12271</name>
</gene>
<keyword evidence="3" id="KW-1185">Reference proteome</keyword>
<feature type="compositionally biased region" description="Gly residues" evidence="1">
    <location>
        <begin position="15"/>
        <end position="27"/>
    </location>
</feature>
<dbReference type="AlphaFoldDB" id="A0A7K7ZXX3"/>
<accession>A0A7K7ZXX3</accession>
<dbReference type="InterPro" id="IPR034608">
    <property type="entry name" value="CCDC125"/>
</dbReference>
<dbReference type="PANTHER" id="PTHR28616">
    <property type="entry name" value="COILED-COIL DOMAIN-CONTAINING PROTEIN 125"/>
    <property type="match status" value="1"/>
</dbReference>
<organism evidence="2 3">
    <name type="scientific">Melanocharis versteri</name>
    <name type="common">Fan-tailed berrypecker</name>
    <dbReference type="NCBI Taxonomy" id="254552"/>
    <lineage>
        <taxon>Eukaryota</taxon>
        <taxon>Metazoa</taxon>
        <taxon>Chordata</taxon>
        <taxon>Craniata</taxon>
        <taxon>Vertebrata</taxon>
        <taxon>Euteleostomi</taxon>
        <taxon>Archelosauria</taxon>
        <taxon>Archosauria</taxon>
        <taxon>Dinosauria</taxon>
        <taxon>Saurischia</taxon>
        <taxon>Theropoda</taxon>
        <taxon>Coelurosauria</taxon>
        <taxon>Aves</taxon>
        <taxon>Neognathae</taxon>
        <taxon>Neoaves</taxon>
        <taxon>Telluraves</taxon>
        <taxon>Australaves</taxon>
        <taxon>Passeriformes</taxon>
        <taxon>Passeroidea</taxon>
        <taxon>Melanocharitidae</taxon>
        <taxon>Melanocharis</taxon>
    </lineage>
</organism>
<comment type="caution">
    <text evidence="2">The sequence shown here is derived from an EMBL/GenBank/DDBJ whole genome shotgun (WGS) entry which is preliminary data.</text>
</comment>
<sequence length="427" mass="48377">KMEEAEEDDMTCGDLGNGLGRRPGGVYEGENVQNSYSIRSRKGSGKTCNCPLSAKVAEESDAAALPGPKRNSFYDGSLKKPASSSTRQNSCESNAEVSNEELKQQLREALEELEVLKVELEASQRQLEGKDEALRILQSMAVFDKATSHTKAMLQKTEEEKRTLEKEINILQWEIEFDQDRFKNIEDTWTEKYDRIYCENAALKEALKLRTEEVKTLKAENAILNQRCLEFLAMLDVKQQKVFQEGILLNKSDSTDFTGLELAVLGACTCSPAEGQPCPCARVAALTRKQLLRLKQETENLKKSKDEAYIMADAFRIAFEQQLMQRKDQALRLAEVINMEKETRFANWRRLRGTERVKLQGNKNNLGQKLSSLLSSDGDCRKVKELDNPHEILRMLIDLVNDKEEALAHQRKVSYMLARAAEAREAA</sequence>
<dbReference type="GO" id="GO:2000146">
    <property type="term" value="P:negative regulation of cell motility"/>
    <property type="evidence" value="ECO:0007669"/>
    <property type="project" value="TreeGrafter"/>
</dbReference>
<evidence type="ECO:0000313" key="3">
    <source>
        <dbReference type="Proteomes" id="UP000538725"/>
    </source>
</evidence>
<feature type="compositionally biased region" description="Acidic residues" evidence="1">
    <location>
        <begin position="1"/>
        <end position="11"/>
    </location>
</feature>
<protein>
    <submittedName>
        <fullName evidence="2">CC125 protein</fullName>
    </submittedName>
</protein>
<feature type="region of interest" description="Disordered" evidence="1">
    <location>
        <begin position="1"/>
        <end position="99"/>
    </location>
</feature>
<reference evidence="2 3" key="1">
    <citation type="submission" date="2019-09" db="EMBL/GenBank/DDBJ databases">
        <title>Bird 10,000 Genomes (B10K) Project - Family phase.</title>
        <authorList>
            <person name="Zhang G."/>
        </authorList>
    </citation>
    <scope>NUCLEOTIDE SEQUENCE [LARGE SCALE GENOMIC DNA]</scope>
    <source>
        <strain evidence="2">B10K-DU-029-37</strain>
        <tissue evidence="2">Liver</tissue>
    </source>
</reference>
<evidence type="ECO:0000313" key="2">
    <source>
        <dbReference type="EMBL" id="NXA95213.1"/>
    </source>
</evidence>
<feature type="compositionally biased region" description="Polar residues" evidence="1">
    <location>
        <begin position="82"/>
        <end position="97"/>
    </location>
</feature>
<dbReference type="Proteomes" id="UP000538725">
    <property type="component" value="Unassembled WGS sequence"/>
</dbReference>
<dbReference type="GO" id="GO:0005737">
    <property type="term" value="C:cytoplasm"/>
    <property type="evidence" value="ECO:0007669"/>
    <property type="project" value="TreeGrafter"/>
</dbReference>
<dbReference type="PANTHER" id="PTHR28616:SF1">
    <property type="entry name" value="COILED-COIL DOMAIN-CONTAINING PROTEIN 125"/>
    <property type="match status" value="1"/>
</dbReference>
<dbReference type="EMBL" id="VZTG01007868">
    <property type="protein sequence ID" value="NXA95213.1"/>
    <property type="molecule type" value="Genomic_DNA"/>
</dbReference>
<dbReference type="GO" id="GO:0035024">
    <property type="term" value="P:negative regulation of Rho protein signal transduction"/>
    <property type="evidence" value="ECO:0007669"/>
    <property type="project" value="TreeGrafter"/>
</dbReference>
<name>A0A7K7ZXX3_9PASE</name>
<feature type="non-terminal residue" evidence="2">
    <location>
        <position position="427"/>
    </location>
</feature>
<evidence type="ECO:0000256" key="1">
    <source>
        <dbReference type="SAM" id="MobiDB-lite"/>
    </source>
</evidence>